<protein>
    <recommendedName>
        <fullName evidence="4">VCBS repeat-containing protein</fullName>
    </recommendedName>
</protein>
<proteinExistence type="predicted"/>
<keyword evidence="1" id="KW-0732">Signal</keyword>
<evidence type="ECO:0000313" key="2">
    <source>
        <dbReference type="EMBL" id="SEH85349.1"/>
    </source>
</evidence>
<dbReference type="Proteomes" id="UP000199634">
    <property type="component" value="Unassembled WGS sequence"/>
</dbReference>
<feature type="chain" id="PRO_5011491100" description="VCBS repeat-containing protein" evidence="1">
    <location>
        <begin position="21"/>
        <end position="359"/>
    </location>
</feature>
<dbReference type="EMBL" id="FNXE01000023">
    <property type="protein sequence ID" value="SEH85349.1"/>
    <property type="molecule type" value="Genomic_DNA"/>
</dbReference>
<evidence type="ECO:0008006" key="4">
    <source>
        <dbReference type="Google" id="ProtNLM"/>
    </source>
</evidence>
<dbReference type="RefSeq" id="WP_091099222.1">
    <property type="nucleotide sequence ID" value="NZ_FNXE01000023.1"/>
</dbReference>
<dbReference type="InterPro" id="IPR058087">
    <property type="entry name" value="XAC2610_dom"/>
</dbReference>
<accession>A0A1H6LKL1</accession>
<sequence length="359" mass="41628">MIKKLYILFLLFGIHTVAQSPFPVKIRDFSEKYEAVINQNEKDTLISGHYDEYIPDYVIIILDKTTRKTVLETYTTDFPTYLLDENNEAIPNIKELPYGSQSVLLYEDYNFDGVKDFALMNGNNSCYGGPSFDIYLAENNSFEYNESFSALSNDYCGMFQIDPETKTIHTMTKSGCCWHQFSEFKVVNNEPKAVKIVEEGIFAEPPGLVEVHTEEWKNGKKLESNTLLLPYNAYENNTLLYFDLDKNDEKVVLFTSDEYLYYALLKPDESIEFYHPKPFYDETENGYVYGNFTYDSDDKTLKFKNKDAEYVLYETDNSIGIKVITKGKTYDMKGNYVTTNGSLTRLRTVKLLNVLHDNY</sequence>
<reference evidence="2 3" key="1">
    <citation type="submission" date="2016-10" db="EMBL/GenBank/DDBJ databases">
        <authorList>
            <person name="de Groot N.N."/>
        </authorList>
    </citation>
    <scope>NUCLEOTIDE SEQUENCE [LARGE SCALE GENOMIC DNA]</scope>
    <source>
        <strain evidence="2 3">CGMCC 1.10825</strain>
    </source>
</reference>
<keyword evidence="3" id="KW-1185">Reference proteome</keyword>
<dbReference type="AlphaFoldDB" id="A0A1H6LKL1"/>
<evidence type="ECO:0000256" key="1">
    <source>
        <dbReference type="SAM" id="SignalP"/>
    </source>
</evidence>
<gene>
    <name evidence="2" type="ORF">SAMN02927937_01782</name>
</gene>
<dbReference type="NCBIfam" id="NF047539">
    <property type="entry name" value="XAC2610_fam"/>
    <property type="match status" value="1"/>
</dbReference>
<organism evidence="2 3">
    <name type="scientific">Paenimyroides marinum</name>
    <dbReference type="NCBI Taxonomy" id="1159016"/>
    <lineage>
        <taxon>Bacteria</taxon>
        <taxon>Pseudomonadati</taxon>
        <taxon>Bacteroidota</taxon>
        <taxon>Flavobacteriia</taxon>
        <taxon>Flavobacteriales</taxon>
        <taxon>Flavobacteriaceae</taxon>
        <taxon>Paenimyroides</taxon>
    </lineage>
</organism>
<dbReference type="STRING" id="1159016.SAMN02927937_01782"/>
<evidence type="ECO:0000313" key="3">
    <source>
        <dbReference type="Proteomes" id="UP000199634"/>
    </source>
</evidence>
<name>A0A1H6LKL1_9FLAO</name>
<dbReference type="OrthoDB" id="5993839at2"/>
<feature type="signal peptide" evidence="1">
    <location>
        <begin position="1"/>
        <end position="20"/>
    </location>
</feature>